<dbReference type="HOGENOM" id="CLU_1438658_0_0_7"/>
<comment type="caution">
    <text evidence="3">The sequence shown here is derived from an EMBL/GenBank/DDBJ whole genome shotgun (WGS) entry which is preliminary data.</text>
</comment>
<protein>
    <submittedName>
        <fullName evidence="3">Uncharacterized protein</fullName>
    </submittedName>
</protein>
<accession>W4LCZ0</accession>
<dbReference type="PROSITE" id="PS50293">
    <property type="entry name" value="TPR_REGION"/>
    <property type="match status" value="1"/>
</dbReference>
<organism evidence="3 4">
    <name type="scientific">Entotheonella factor</name>
    <dbReference type="NCBI Taxonomy" id="1429438"/>
    <lineage>
        <taxon>Bacteria</taxon>
        <taxon>Pseudomonadati</taxon>
        <taxon>Nitrospinota/Tectimicrobiota group</taxon>
        <taxon>Candidatus Tectimicrobiota</taxon>
        <taxon>Candidatus Entotheonellia</taxon>
        <taxon>Candidatus Entotheonellales</taxon>
        <taxon>Candidatus Entotheonellaceae</taxon>
        <taxon>Candidatus Entotheonella</taxon>
    </lineage>
</organism>
<keyword evidence="1" id="KW-0802">TPR repeat</keyword>
<gene>
    <name evidence="3" type="ORF">ETSY1_28920</name>
</gene>
<proteinExistence type="predicted"/>
<evidence type="ECO:0000256" key="1">
    <source>
        <dbReference type="PROSITE-ProRule" id="PRU00339"/>
    </source>
</evidence>
<sequence length="188" mass="21228">MSALHMKYGLYGFLFLIGLACLVFAGYQQHYSELITIGHRAVAEQRFDSQDYEQASQFWLARQDRLTFNRGVLAYKAQNLPRAAQYFRQVSQDTTSSTLRVQALHNLGMVMVALKEAEGAAHMFKEALRLNPEDMRSKFHLERLYHFVMQSQGQLSEASLQQAPGTAKKQGQQPGRDGQGRGNADKGI</sequence>
<dbReference type="AlphaFoldDB" id="W4LCZ0"/>
<name>W4LCZ0_ENTF1</name>
<dbReference type="InterPro" id="IPR019734">
    <property type="entry name" value="TPR_rpt"/>
</dbReference>
<dbReference type="EMBL" id="AZHW01000865">
    <property type="protein sequence ID" value="ETW95852.1"/>
    <property type="molecule type" value="Genomic_DNA"/>
</dbReference>
<dbReference type="Gene3D" id="1.25.40.10">
    <property type="entry name" value="Tetratricopeptide repeat domain"/>
    <property type="match status" value="1"/>
</dbReference>
<feature type="region of interest" description="Disordered" evidence="2">
    <location>
        <begin position="156"/>
        <end position="188"/>
    </location>
</feature>
<dbReference type="Proteomes" id="UP000019141">
    <property type="component" value="Unassembled WGS sequence"/>
</dbReference>
<feature type="repeat" description="TPR" evidence="1">
    <location>
        <begin position="101"/>
        <end position="134"/>
    </location>
</feature>
<reference evidence="3 4" key="1">
    <citation type="journal article" date="2014" name="Nature">
        <title>An environmental bacterial taxon with a large and distinct metabolic repertoire.</title>
        <authorList>
            <person name="Wilson M.C."/>
            <person name="Mori T."/>
            <person name="Ruckert C."/>
            <person name="Uria A.R."/>
            <person name="Helf M.J."/>
            <person name="Takada K."/>
            <person name="Gernert C."/>
            <person name="Steffens U.A."/>
            <person name="Heycke N."/>
            <person name="Schmitt S."/>
            <person name="Rinke C."/>
            <person name="Helfrich E.J."/>
            <person name="Brachmann A.O."/>
            <person name="Gurgui C."/>
            <person name="Wakimoto T."/>
            <person name="Kracht M."/>
            <person name="Crusemann M."/>
            <person name="Hentschel U."/>
            <person name="Abe I."/>
            <person name="Matsunaga S."/>
            <person name="Kalinowski J."/>
            <person name="Takeyama H."/>
            <person name="Piel J."/>
        </authorList>
    </citation>
    <scope>NUCLEOTIDE SEQUENCE [LARGE SCALE GENOMIC DNA]</scope>
    <source>
        <strain evidence="4">TSY1</strain>
    </source>
</reference>
<dbReference type="PROSITE" id="PS50005">
    <property type="entry name" value="TPR"/>
    <property type="match status" value="1"/>
</dbReference>
<dbReference type="InterPro" id="IPR011990">
    <property type="entry name" value="TPR-like_helical_dom_sf"/>
</dbReference>
<evidence type="ECO:0000313" key="3">
    <source>
        <dbReference type="EMBL" id="ETW95852.1"/>
    </source>
</evidence>
<dbReference type="SUPFAM" id="SSF48452">
    <property type="entry name" value="TPR-like"/>
    <property type="match status" value="1"/>
</dbReference>
<evidence type="ECO:0000256" key="2">
    <source>
        <dbReference type="SAM" id="MobiDB-lite"/>
    </source>
</evidence>
<dbReference type="PROSITE" id="PS51257">
    <property type="entry name" value="PROKAR_LIPOPROTEIN"/>
    <property type="match status" value="1"/>
</dbReference>
<evidence type="ECO:0000313" key="4">
    <source>
        <dbReference type="Proteomes" id="UP000019141"/>
    </source>
</evidence>
<keyword evidence="4" id="KW-1185">Reference proteome</keyword>